<comment type="caution">
    <text evidence="5">The sequence shown here is derived from an EMBL/GenBank/DDBJ whole genome shotgun (WGS) entry which is preliminary data.</text>
</comment>
<dbReference type="FunFam" id="1.10.1200.10:FF:000005">
    <property type="entry name" value="Nonribosomal peptide synthetase 1"/>
    <property type="match status" value="1"/>
</dbReference>
<accession>A0A512BK12</accession>
<dbReference type="InterPro" id="IPR045851">
    <property type="entry name" value="AMP-bd_C_sf"/>
</dbReference>
<evidence type="ECO:0000256" key="1">
    <source>
        <dbReference type="ARBA" id="ARBA00001957"/>
    </source>
</evidence>
<evidence type="ECO:0000256" key="2">
    <source>
        <dbReference type="ARBA" id="ARBA00022450"/>
    </source>
</evidence>
<dbReference type="SMART" id="SM00823">
    <property type="entry name" value="PKS_PP"/>
    <property type="match status" value="1"/>
</dbReference>
<dbReference type="GO" id="GO:0003824">
    <property type="term" value="F:catalytic activity"/>
    <property type="evidence" value="ECO:0007669"/>
    <property type="project" value="InterPro"/>
</dbReference>
<dbReference type="InterPro" id="IPR010071">
    <property type="entry name" value="AA_adenyl_dom"/>
</dbReference>
<evidence type="ECO:0000313" key="5">
    <source>
        <dbReference type="EMBL" id="GEO12157.1"/>
    </source>
</evidence>
<dbReference type="Gene3D" id="3.40.50.980">
    <property type="match status" value="2"/>
</dbReference>
<reference evidence="5 6" key="1">
    <citation type="submission" date="2019-07" db="EMBL/GenBank/DDBJ databases">
        <title>Whole genome shotgun sequence of Segetibacter aerophilus NBRC 106135.</title>
        <authorList>
            <person name="Hosoyama A."/>
            <person name="Uohara A."/>
            <person name="Ohji S."/>
            <person name="Ichikawa N."/>
        </authorList>
    </citation>
    <scope>NUCLEOTIDE SEQUENCE [LARGE SCALE GENOMIC DNA]</scope>
    <source>
        <strain evidence="5 6">NBRC 106135</strain>
    </source>
</reference>
<dbReference type="PIRSF" id="PIRSF001617">
    <property type="entry name" value="Alpha-AR"/>
    <property type="match status" value="1"/>
</dbReference>
<dbReference type="InterPro" id="IPR023213">
    <property type="entry name" value="CAT-like_dom_sf"/>
</dbReference>
<dbReference type="PANTHER" id="PTHR45527">
    <property type="entry name" value="NONRIBOSOMAL PEPTIDE SYNTHETASE"/>
    <property type="match status" value="1"/>
</dbReference>
<dbReference type="Pfam" id="PF00501">
    <property type="entry name" value="AMP-binding"/>
    <property type="match status" value="1"/>
</dbReference>
<dbReference type="CDD" id="cd02440">
    <property type="entry name" value="AdoMet_MTases"/>
    <property type="match status" value="1"/>
</dbReference>
<evidence type="ECO:0000259" key="4">
    <source>
        <dbReference type="PROSITE" id="PS50075"/>
    </source>
</evidence>
<dbReference type="GO" id="GO:0043041">
    <property type="term" value="P:amino acid activation for nonribosomal peptide biosynthetic process"/>
    <property type="evidence" value="ECO:0007669"/>
    <property type="project" value="TreeGrafter"/>
</dbReference>
<dbReference type="FunFam" id="3.30.559.30:FF:000001">
    <property type="entry name" value="Non-ribosomal peptide synthetase"/>
    <property type="match status" value="1"/>
</dbReference>
<dbReference type="Gene3D" id="3.30.300.30">
    <property type="match status" value="2"/>
</dbReference>
<dbReference type="Pfam" id="PF00668">
    <property type="entry name" value="Condensation"/>
    <property type="match status" value="1"/>
</dbReference>
<keyword evidence="6" id="KW-1185">Reference proteome</keyword>
<dbReference type="RefSeq" id="WP_147206282.1">
    <property type="nucleotide sequence ID" value="NZ_BJYT01000042.1"/>
</dbReference>
<dbReference type="PROSITE" id="PS00455">
    <property type="entry name" value="AMP_BINDING"/>
    <property type="match status" value="1"/>
</dbReference>
<feature type="domain" description="Carrier" evidence="4">
    <location>
        <begin position="1357"/>
        <end position="1432"/>
    </location>
</feature>
<dbReference type="Gene3D" id="1.10.1200.10">
    <property type="entry name" value="ACP-like"/>
    <property type="match status" value="1"/>
</dbReference>
<dbReference type="FunFam" id="3.40.50.12780:FF:000012">
    <property type="entry name" value="Non-ribosomal peptide synthetase"/>
    <property type="match status" value="1"/>
</dbReference>
<name>A0A512BK12_9BACT</name>
<dbReference type="FunFam" id="2.30.38.10:FF:000001">
    <property type="entry name" value="Non-ribosomal peptide synthetase PvdI"/>
    <property type="match status" value="1"/>
</dbReference>
<dbReference type="PROSITE" id="PS00012">
    <property type="entry name" value="PHOSPHOPANTETHEINE"/>
    <property type="match status" value="1"/>
</dbReference>
<dbReference type="PANTHER" id="PTHR45527:SF1">
    <property type="entry name" value="FATTY ACID SYNTHASE"/>
    <property type="match status" value="1"/>
</dbReference>
<dbReference type="Pfam" id="PF00550">
    <property type="entry name" value="PP-binding"/>
    <property type="match status" value="1"/>
</dbReference>
<dbReference type="InterPro" id="IPR001242">
    <property type="entry name" value="Condensation_dom"/>
</dbReference>
<dbReference type="PROSITE" id="PS50075">
    <property type="entry name" value="CARRIER"/>
    <property type="match status" value="1"/>
</dbReference>
<dbReference type="Proteomes" id="UP000321513">
    <property type="component" value="Unassembled WGS sequence"/>
</dbReference>
<dbReference type="NCBIfam" id="TIGR01733">
    <property type="entry name" value="AA-adenyl-dom"/>
    <property type="match status" value="1"/>
</dbReference>
<dbReference type="CDD" id="cd19531">
    <property type="entry name" value="LCL_NRPS-like"/>
    <property type="match status" value="1"/>
</dbReference>
<keyword evidence="3" id="KW-0597">Phosphoprotein</keyword>
<dbReference type="Gene3D" id="3.30.559.30">
    <property type="entry name" value="Nonribosomal peptide synthetase, condensation domain"/>
    <property type="match status" value="1"/>
</dbReference>
<dbReference type="InterPro" id="IPR025714">
    <property type="entry name" value="Methyltranfer_dom"/>
</dbReference>
<evidence type="ECO:0000256" key="3">
    <source>
        <dbReference type="ARBA" id="ARBA00022553"/>
    </source>
</evidence>
<dbReference type="InterPro" id="IPR020806">
    <property type="entry name" value="PKS_PP-bd"/>
</dbReference>
<dbReference type="SUPFAM" id="SSF56801">
    <property type="entry name" value="Acetyl-CoA synthetase-like"/>
    <property type="match status" value="1"/>
</dbReference>
<dbReference type="InterPro" id="IPR036736">
    <property type="entry name" value="ACP-like_sf"/>
</dbReference>
<dbReference type="InterPro" id="IPR020845">
    <property type="entry name" value="AMP-binding_CS"/>
</dbReference>
<dbReference type="FunFam" id="3.40.50.980:FF:000001">
    <property type="entry name" value="Non-ribosomal peptide synthetase"/>
    <property type="match status" value="1"/>
</dbReference>
<dbReference type="Gene3D" id="2.30.38.10">
    <property type="entry name" value="Luciferase, Domain 3"/>
    <property type="match status" value="1"/>
</dbReference>
<sequence length="1449" mass="165228">MEGSLEYHVPAVLRLKGDLNIDALEYALRTIVNRHEILRTVILEKDGQPYQFIKDKDGWHLTLVDGARYKQNDKKLKEYTEELINIPFDLSKDDMMRGHLIKLGEQDSVLVLTVHHIASDGWSRSILVRELVQLYKAFAADLQPDLKPLSLQFADYSIWQRNYLNEKNLAEKLSYWKAKLADVAPLQLPTDYVRPSIQSTRGAIEVLYVDKALAGQLHELSQQQGTSLFMTLLATFNVLLHRYTGQSDICVGGGIAGRSQHEVEQLIGFFVNMLSFRSDVQSDLSFLELLKQIRETTLEAYAHQEMPFEKVVDTIVTERDLSRNPLFQVTFILQNTPDVPELRLGEVEFVIEASEHNTSKFDLTFSITEKDSELEVLVEYCTDLFRKETISRMLGHFRQLLFSVAKEPKQKVGRLEMMSNDEKNQLLVEFNNTLLPYPTDKSIIDCFQEQVSKTPKSTAVVFDQLELTYQELNERSNQLANYLVKQGVKEETLVAICIERSVEMMVGILAILKAGGAYVPIDPTYPEERIHFIVKDSAAQFVVTNAQQVQKLQGYQGVGIVKIDEQFSEISKGSKENLAINIHPQNLAYVIYTSGSTGKPKGAMIEHRSVVNLITTQTKTFNIDSTERILQFSNYSFDASVEQIFLALFNGASLYLFTEGLQLETLLFENFIKEKKITHLHTTPSFLTSLDPYNLTGLKRVIAGGDLCKKELADKWRNTASFYNEYGPTETTVTAIEYMANLDKDEKVSNLPIGKPIGNVSTYIVDQHNNICPVGIPGELYIGGVQVGRGYLNRANLTAEKFVLNPFVANSKERLYRTGDIAKWQSDGNIQFLGRIDDQVKIRGYRIEIGEIENVLEETDLVEEAVVIAKPEDESNLKLISYYVPSLDVIKAKERELYEKQVLTWNALYNTEYLAPKLDDSVDPEFDIIGWNDSFTGLPIPEKQMQYWLKDIVDVIFSEKPNNVLEIGCGTGLIYYQLAGKVNKYIGTDFSRSSVAQIQNWINKGLRDYGETELYVCAAHEVKIKEEEQIDTVIINSVIQYFPGQDYMTNVVKNSIKALKGKGRIIIGDVRDYRLLELFQSRLSIEKFQHSVSLKEFTWAVKQDVSKEEELCYSPDYFYHLQTIFPEITHINIQWKTGSYSNELTLYRFNVVIYVGEPVKLDNPDWKDWSGESTIAKATEEFNSRIPVVALSDVPNPRLWREKILSKAIAEKQVNVVGDLLDMVQTEDKESSAIANLIEHAESRGYSYKLLLDEELFKVNMIFELKRSNKLVLQPYKKVDSSKHNTSFTNIPLFADIASILQKDIRSILQKSLPEYMIPADFVAVSHLPLTSNGKVDRAFLAKREERGVVNKQNYQPPTSAVEVALAEIWKELLGIDRIGIYDNFFELGGHSLLAIRVIAAIREKWEVELLVKDIFEYSTISDLSKYIEIQLNIYTLEDDSAEFEIVTL</sequence>
<dbReference type="InterPro" id="IPR009081">
    <property type="entry name" value="PP-bd_ACP"/>
</dbReference>
<evidence type="ECO:0000313" key="6">
    <source>
        <dbReference type="Proteomes" id="UP000321513"/>
    </source>
</evidence>
<dbReference type="EMBL" id="BJYT01000042">
    <property type="protein sequence ID" value="GEO12157.1"/>
    <property type="molecule type" value="Genomic_DNA"/>
</dbReference>
<dbReference type="SUPFAM" id="SSF52777">
    <property type="entry name" value="CoA-dependent acyltransferases"/>
    <property type="match status" value="2"/>
</dbReference>
<dbReference type="Pfam" id="PF13847">
    <property type="entry name" value="Methyltransf_31"/>
    <property type="match status" value="1"/>
</dbReference>
<dbReference type="InterPro" id="IPR006162">
    <property type="entry name" value="Ppantetheine_attach_site"/>
</dbReference>
<dbReference type="InterPro" id="IPR029063">
    <property type="entry name" value="SAM-dependent_MTases_sf"/>
</dbReference>
<dbReference type="OrthoDB" id="4317020at2"/>
<dbReference type="SUPFAM" id="SSF47336">
    <property type="entry name" value="ACP-like"/>
    <property type="match status" value="1"/>
</dbReference>
<dbReference type="Gene3D" id="3.30.559.10">
    <property type="entry name" value="Chloramphenicol acetyltransferase-like domain"/>
    <property type="match status" value="1"/>
</dbReference>
<dbReference type="Gene3D" id="3.40.50.150">
    <property type="entry name" value="Vaccinia Virus protein VP39"/>
    <property type="match status" value="1"/>
</dbReference>
<dbReference type="GO" id="GO:0031177">
    <property type="term" value="F:phosphopantetheine binding"/>
    <property type="evidence" value="ECO:0007669"/>
    <property type="project" value="InterPro"/>
</dbReference>
<comment type="cofactor">
    <cofactor evidence="1">
        <name>pantetheine 4'-phosphate</name>
        <dbReference type="ChEBI" id="CHEBI:47942"/>
    </cofactor>
</comment>
<proteinExistence type="predicted"/>
<dbReference type="GO" id="GO:0005737">
    <property type="term" value="C:cytoplasm"/>
    <property type="evidence" value="ECO:0007669"/>
    <property type="project" value="TreeGrafter"/>
</dbReference>
<organism evidence="5 6">
    <name type="scientific">Segetibacter aerophilus</name>
    <dbReference type="NCBI Taxonomy" id="670293"/>
    <lineage>
        <taxon>Bacteria</taxon>
        <taxon>Pseudomonadati</taxon>
        <taxon>Bacteroidota</taxon>
        <taxon>Chitinophagia</taxon>
        <taxon>Chitinophagales</taxon>
        <taxon>Chitinophagaceae</taxon>
        <taxon>Segetibacter</taxon>
    </lineage>
</organism>
<protein>
    <recommendedName>
        <fullName evidence="4">Carrier domain-containing protein</fullName>
    </recommendedName>
</protein>
<gene>
    <name evidence="5" type="ORF">SAE01_46530</name>
</gene>
<dbReference type="GO" id="GO:0044550">
    <property type="term" value="P:secondary metabolite biosynthetic process"/>
    <property type="evidence" value="ECO:0007669"/>
    <property type="project" value="TreeGrafter"/>
</dbReference>
<dbReference type="SUPFAM" id="SSF53335">
    <property type="entry name" value="S-adenosyl-L-methionine-dependent methyltransferases"/>
    <property type="match status" value="1"/>
</dbReference>
<keyword evidence="2" id="KW-0596">Phosphopantetheine</keyword>
<dbReference type="InterPro" id="IPR000873">
    <property type="entry name" value="AMP-dep_synth/lig_dom"/>
</dbReference>